<dbReference type="Gene3D" id="3.40.50.10710">
    <property type="entry name" value="Metallo-hydrolase/oxidoreductase"/>
    <property type="match status" value="1"/>
</dbReference>
<feature type="binding site" evidence="11">
    <location>
        <begin position="226"/>
        <end position="228"/>
    </location>
    <ligand>
        <name>substrate</name>
    </ligand>
</feature>
<keyword evidence="5 9" id="KW-0378">Hydrolase</keyword>
<dbReference type="PROSITE" id="PS01292">
    <property type="entry name" value="UPF0036"/>
    <property type="match status" value="1"/>
</dbReference>
<dbReference type="InterPro" id="IPR036866">
    <property type="entry name" value="RibonucZ/Hydroxyglut_hydro"/>
</dbReference>
<dbReference type="GO" id="GO:0005737">
    <property type="term" value="C:cytoplasm"/>
    <property type="evidence" value="ECO:0007669"/>
    <property type="project" value="UniProtKB-SubCell"/>
</dbReference>
<protein>
    <recommendedName>
        <fullName evidence="9">Ribonuclease J</fullName>
        <shortName evidence="9">RNase J</shortName>
        <ecNumber evidence="9">3.1.-.-</ecNumber>
    </recommendedName>
</protein>
<keyword evidence="9" id="KW-0698">rRNA processing</keyword>
<dbReference type="InterPro" id="IPR042173">
    <property type="entry name" value="RNase_J_2"/>
</dbReference>
<feature type="binding site" evidence="12">
    <location>
        <position position="135"/>
    </location>
    <ligand>
        <name>Zn(2+)</name>
        <dbReference type="ChEBI" id="CHEBI:29105"/>
        <label>1</label>
        <note>catalytic</note>
    </ligand>
</feature>
<evidence type="ECO:0000256" key="7">
    <source>
        <dbReference type="ARBA" id="ARBA00022839"/>
    </source>
</evidence>
<feature type="binding site" evidence="12">
    <location>
        <position position="42"/>
    </location>
    <ligand>
        <name>Ca(2+)</name>
        <dbReference type="ChEBI" id="CHEBI:29108"/>
    </ligand>
</feature>
<dbReference type="HAMAP" id="MF_01491">
    <property type="entry name" value="RNase_J_bact"/>
    <property type="match status" value="1"/>
</dbReference>
<feature type="domain" description="Metallo-beta-lactamase" evidence="13">
    <location>
        <begin position="14"/>
        <end position="219"/>
    </location>
</feature>
<dbReference type="EMBL" id="OJIN01000174">
    <property type="protein sequence ID" value="SPD74752.1"/>
    <property type="molecule type" value="Genomic_DNA"/>
</dbReference>
<dbReference type="PANTHER" id="PTHR43694:SF1">
    <property type="entry name" value="RIBONUCLEASE J"/>
    <property type="match status" value="1"/>
</dbReference>
<dbReference type="PIRSF" id="PIRSF004803">
    <property type="entry name" value="RnjA"/>
    <property type="match status" value="1"/>
</dbReference>
<dbReference type="GO" id="GO:0004534">
    <property type="term" value="F:5'-3' RNA exonuclease activity"/>
    <property type="evidence" value="ECO:0007669"/>
    <property type="project" value="UniProtKB-UniRule"/>
</dbReference>
<feature type="binding site" evidence="12">
    <location>
        <position position="157"/>
    </location>
    <ligand>
        <name>Zn(2+)</name>
        <dbReference type="ChEBI" id="CHEBI:29105"/>
        <label>1</label>
        <note>catalytic</note>
    </ligand>
</feature>
<dbReference type="Pfam" id="PF17770">
    <property type="entry name" value="RNase_J_C"/>
    <property type="match status" value="1"/>
</dbReference>
<dbReference type="InterPro" id="IPR011108">
    <property type="entry name" value="RMMBL"/>
</dbReference>
<dbReference type="InterPro" id="IPR001587">
    <property type="entry name" value="RNase_J_CS"/>
</dbReference>
<evidence type="ECO:0000256" key="8">
    <source>
        <dbReference type="ARBA" id="ARBA00022884"/>
    </source>
</evidence>
<dbReference type="GO" id="GO:0008270">
    <property type="term" value="F:zinc ion binding"/>
    <property type="evidence" value="ECO:0007669"/>
    <property type="project" value="InterPro"/>
</dbReference>
<dbReference type="NCBIfam" id="TIGR00649">
    <property type="entry name" value="MG423"/>
    <property type="match status" value="1"/>
</dbReference>
<evidence type="ECO:0000256" key="11">
    <source>
        <dbReference type="PIRSR" id="PIRSR004803-2"/>
    </source>
</evidence>
<keyword evidence="2 9" id="KW-0540">Nuclease</keyword>
<dbReference type="Pfam" id="PF22505">
    <property type="entry name" value="RNase_J_b_CASP"/>
    <property type="match status" value="1"/>
</dbReference>
<feature type="active site" description="Proton acceptor" evidence="10">
    <location>
        <position position="362"/>
    </location>
</feature>
<evidence type="ECO:0000256" key="2">
    <source>
        <dbReference type="ARBA" id="ARBA00022722"/>
    </source>
</evidence>
<comment type="cofactor">
    <cofactor evidence="12">
        <name>Ca(2+)</name>
        <dbReference type="ChEBI" id="CHEBI:29108"/>
    </cofactor>
    <text evidence="12">Binds 1 Ca(2+) cation per subunit. Seen in 1 crystal structure, it is not clear if it is physiologically important.</text>
</comment>
<dbReference type="GO" id="GO:0004521">
    <property type="term" value="F:RNA endonuclease activity"/>
    <property type="evidence" value="ECO:0007669"/>
    <property type="project" value="UniProtKB-UniRule"/>
</dbReference>
<dbReference type="Gene3D" id="3.60.15.10">
    <property type="entry name" value="Ribonuclease Z/Hydroxyacylglutathione hydrolase-like"/>
    <property type="match status" value="1"/>
</dbReference>
<feature type="binding site" evidence="12">
    <location>
        <position position="72"/>
    </location>
    <ligand>
        <name>Zn(2+)</name>
        <dbReference type="ChEBI" id="CHEBI:29105"/>
        <label>1</label>
        <note>catalytic</note>
    </ligand>
</feature>
<dbReference type="SUPFAM" id="SSF56281">
    <property type="entry name" value="Metallo-hydrolase/oxidoreductase"/>
    <property type="match status" value="1"/>
</dbReference>
<evidence type="ECO:0000256" key="1">
    <source>
        <dbReference type="ARBA" id="ARBA00022490"/>
    </source>
</evidence>
<feature type="binding site" evidence="12">
    <location>
        <position position="69"/>
    </location>
    <ligand>
        <name>Zn(2+)</name>
        <dbReference type="ChEBI" id="CHEBI:29105"/>
        <label>1</label>
        <note>catalytic</note>
    </ligand>
</feature>
<feature type="binding site" evidence="12">
    <location>
        <position position="384"/>
    </location>
    <ligand>
        <name>Zn(2+)</name>
        <dbReference type="ChEBI" id="CHEBI:29105"/>
        <label>1</label>
        <note>catalytic</note>
    </ligand>
</feature>
<keyword evidence="6 12" id="KW-0862">Zinc</keyword>
<dbReference type="CDD" id="cd07714">
    <property type="entry name" value="RNaseJ_MBL-fold"/>
    <property type="match status" value="1"/>
</dbReference>
<evidence type="ECO:0000313" key="14">
    <source>
        <dbReference type="EMBL" id="SPD74752.1"/>
    </source>
</evidence>
<keyword evidence="12" id="KW-0106">Calcium</keyword>
<dbReference type="Gene3D" id="3.10.20.580">
    <property type="match status" value="1"/>
</dbReference>
<comment type="function">
    <text evidence="9">An RNase that has 5'-3' exonuclease and possibly endonuclease activity. Involved in maturation of rRNA and in some organisms also mRNA maturation and/or decay.</text>
</comment>
<gene>
    <name evidence="9" type="primary">rnj</name>
    <name evidence="14" type="ORF">PITCH_A330017</name>
</gene>
<keyword evidence="3 12" id="KW-0479">Metal-binding</keyword>
<evidence type="ECO:0000256" key="4">
    <source>
        <dbReference type="ARBA" id="ARBA00022759"/>
    </source>
</evidence>
<evidence type="ECO:0000256" key="6">
    <source>
        <dbReference type="ARBA" id="ARBA00022833"/>
    </source>
</evidence>
<dbReference type="EC" id="3.1.-.-" evidence="9"/>
<dbReference type="SMART" id="SM00849">
    <property type="entry name" value="Lactamase_B"/>
    <property type="match status" value="1"/>
</dbReference>
<evidence type="ECO:0000256" key="3">
    <source>
        <dbReference type="ARBA" id="ARBA00022723"/>
    </source>
</evidence>
<evidence type="ECO:0000256" key="12">
    <source>
        <dbReference type="PIRSR" id="PIRSR004803-3"/>
    </source>
</evidence>
<comment type="similarity">
    <text evidence="9">Belongs to the metallo-beta-lactamase superfamily. RNA-metabolizing metallo-beta-lactamase-like family. Bacterial RNase J subfamily.</text>
</comment>
<dbReference type="GO" id="GO:0006364">
    <property type="term" value="P:rRNA processing"/>
    <property type="evidence" value="ECO:0007669"/>
    <property type="project" value="UniProtKB-UniRule"/>
</dbReference>
<comment type="subunit">
    <text evidence="9">Homodimer, may be a subunit of the RNA degradosome.</text>
</comment>
<organism evidence="14">
    <name type="scientific">uncultured Desulfobacterium sp</name>
    <dbReference type="NCBI Taxonomy" id="201089"/>
    <lineage>
        <taxon>Bacteria</taxon>
        <taxon>Pseudomonadati</taxon>
        <taxon>Thermodesulfobacteriota</taxon>
        <taxon>Desulfobacteria</taxon>
        <taxon>Desulfobacterales</taxon>
        <taxon>Desulfobacteriaceae</taxon>
        <taxon>Desulfobacterium</taxon>
        <taxon>environmental samples</taxon>
    </lineage>
</organism>
<keyword evidence="8 9" id="KW-0694">RNA-binding</keyword>
<dbReference type="GO" id="GO:0003723">
    <property type="term" value="F:RNA binding"/>
    <property type="evidence" value="ECO:0007669"/>
    <property type="project" value="UniProtKB-UniRule"/>
</dbReference>
<dbReference type="InterPro" id="IPR041636">
    <property type="entry name" value="RNase_J_C"/>
</dbReference>
<evidence type="ECO:0000256" key="5">
    <source>
        <dbReference type="ARBA" id="ARBA00022801"/>
    </source>
</evidence>
<evidence type="ECO:0000256" key="9">
    <source>
        <dbReference type="HAMAP-Rule" id="MF_01491"/>
    </source>
</evidence>
<evidence type="ECO:0000256" key="10">
    <source>
        <dbReference type="PIRSR" id="PIRSR004803-1"/>
    </source>
</evidence>
<dbReference type="AlphaFoldDB" id="A0A445MZF5"/>
<dbReference type="InterPro" id="IPR030854">
    <property type="entry name" value="RNase_J_bac"/>
</dbReference>
<dbReference type="InterPro" id="IPR055132">
    <property type="entry name" value="RNase_J_b_CASP"/>
</dbReference>
<keyword evidence="1 9" id="KW-0963">Cytoplasm</keyword>
<dbReference type="PANTHER" id="PTHR43694">
    <property type="entry name" value="RIBONUCLEASE J"/>
    <property type="match status" value="1"/>
</dbReference>
<proteinExistence type="inferred from homology"/>
<dbReference type="InterPro" id="IPR004613">
    <property type="entry name" value="RNase_J"/>
</dbReference>
<comment type="cofactor">
    <cofactor evidence="12">
        <name>Zn(2+)</name>
        <dbReference type="ChEBI" id="CHEBI:29105"/>
    </cofactor>
    <text evidence="12">Binds 2 Zn(2+) ions per subunit. It is not clear if Zn(2+) or Mg(2+) is physiologically important.</text>
</comment>
<accession>A0A445MZF5</accession>
<reference evidence="14" key="1">
    <citation type="submission" date="2018-01" db="EMBL/GenBank/DDBJ databases">
        <authorList>
            <person name="Regsiter A."/>
            <person name="William W."/>
        </authorList>
    </citation>
    <scope>NUCLEOTIDE SEQUENCE</scope>
    <source>
        <strain evidence="14">TRIP AH-1</strain>
    </source>
</reference>
<keyword evidence="4 9" id="KW-0255">Endonuclease</keyword>
<keyword evidence="7 9" id="KW-0269">Exonuclease</keyword>
<name>A0A445MZF5_9BACT</name>
<feature type="active site" description="Proton donor" evidence="10">
    <location>
        <position position="189"/>
    </location>
</feature>
<dbReference type="Pfam" id="PF07521">
    <property type="entry name" value="RMMBL"/>
    <property type="match status" value="1"/>
</dbReference>
<sequence>MLKVIPLGGLGEIGLNMMVIEYDQYILVVDAGLMFPEDYMPGINLVIPDFQYLKDNKDKVKAVILTHGHEDHIGAMPFFLKEFSVPVYGTGFTLELLREKLKEYQLPEQADLRRIMAGDTTLFGPFSVEYISVNHSIVDGVGLAIDTPEGILVHSGDFRIDSTPVDTQLTDLIRFAHYGEKGVLAFFSDSTNAEKEGFTLSERAVKKTLEDLFQVCKGRIIVASFASNISRIQQVIDLAEKYNRKVVLNGKSVITNVNIARQEGFIRLPEDIEISIRQLNQYPDESITVVTTGSQGEPMSSLARMARGQHKGIKIRRNDTIILSSRFIPGNEKTITSIINSLYRMGADVVYEKVSDIHTSGHAKREELKLMLRLVRPRFFIPIHGEYRHLVKHSQLALDMGMSEDNVLIAQDGDVIFFENQSVLLESPVHTGRTIVDGKGIADEGDMVLKDRRKLSGHGVVIVLVVVDEETGFIVYGPDIIPRGVVFEGQAELSLEDAKSVVLEAFEEFERSTPIEWTEVESDIRRRLKRFLYNAIEKNPLILPIIIAV</sequence>
<feature type="binding site" evidence="12">
    <location>
        <position position="71"/>
    </location>
    <ligand>
        <name>Zn(2+)</name>
        <dbReference type="ChEBI" id="CHEBI:29105"/>
        <label>1</label>
        <note>catalytic</note>
    </ligand>
</feature>
<feature type="binding site" evidence="12">
    <location>
        <position position="437"/>
    </location>
    <ligand>
        <name>Ca(2+)</name>
        <dbReference type="ChEBI" id="CHEBI:29108"/>
    </ligand>
</feature>
<dbReference type="Pfam" id="PF00753">
    <property type="entry name" value="Lactamase_B"/>
    <property type="match status" value="1"/>
</dbReference>
<feature type="binding site" evidence="9 11">
    <location>
        <begin position="358"/>
        <end position="362"/>
    </location>
    <ligand>
        <name>substrate</name>
    </ligand>
</feature>
<dbReference type="InterPro" id="IPR001279">
    <property type="entry name" value="Metallo-B-lactamas"/>
</dbReference>
<feature type="binding site" evidence="12">
    <location>
        <position position="67"/>
    </location>
    <ligand>
        <name>Zn(2+)</name>
        <dbReference type="ChEBI" id="CHEBI:29105"/>
        <label>1</label>
        <note>catalytic</note>
    </ligand>
</feature>
<comment type="subcellular location">
    <subcellularLocation>
        <location evidence="9">Cytoplasm</location>
    </subcellularLocation>
</comment>
<evidence type="ECO:0000259" key="13">
    <source>
        <dbReference type="SMART" id="SM00849"/>
    </source>
</evidence>